<dbReference type="SMART" id="SM00220">
    <property type="entry name" value="S_TKc"/>
    <property type="match status" value="1"/>
</dbReference>
<dbReference type="InterPro" id="IPR047187">
    <property type="entry name" value="SF1_C_Upf1"/>
</dbReference>
<dbReference type="PANTHER" id="PTHR10887:SF495">
    <property type="entry name" value="HELICASE SENATAXIN ISOFORM X1-RELATED"/>
    <property type="match status" value="1"/>
</dbReference>
<dbReference type="InterPro" id="IPR041679">
    <property type="entry name" value="DNA2/NAM7-like_C"/>
</dbReference>
<dbReference type="Gene3D" id="3.40.50.300">
    <property type="entry name" value="P-loop containing nucleotide triphosphate hydrolases"/>
    <property type="match status" value="2"/>
</dbReference>
<dbReference type="InterPro" id="IPR001245">
    <property type="entry name" value="Ser-Thr/Tyr_kinase_cat_dom"/>
</dbReference>
<dbReference type="InterPro" id="IPR000719">
    <property type="entry name" value="Prot_kinase_dom"/>
</dbReference>
<gene>
    <name evidence="3" type="ORF">LCGC14_0685340</name>
</gene>
<dbReference type="EMBL" id="LAZR01001405">
    <property type="protein sequence ID" value="KKN45207.1"/>
    <property type="molecule type" value="Genomic_DNA"/>
</dbReference>
<accession>A0A0F9R7A9</accession>
<dbReference type="Pfam" id="PF13087">
    <property type="entry name" value="AAA_12"/>
    <property type="match status" value="1"/>
</dbReference>
<proteinExistence type="inferred from homology"/>
<comment type="caution">
    <text evidence="3">The sequence shown here is derived from an EMBL/GenBank/DDBJ whole genome shotgun (WGS) entry which is preliminary data.</text>
</comment>
<dbReference type="GO" id="GO:0005524">
    <property type="term" value="F:ATP binding"/>
    <property type="evidence" value="ECO:0007669"/>
    <property type="project" value="InterPro"/>
</dbReference>
<protein>
    <recommendedName>
        <fullName evidence="2">Protein kinase domain-containing protein</fullName>
    </recommendedName>
</protein>
<dbReference type="PROSITE" id="PS50011">
    <property type="entry name" value="PROTEIN_KINASE_DOM"/>
    <property type="match status" value="1"/>
</dbReference>
<dbReference type="GO" id="GO:0004672">
    <property type="term" value="F:protein kinase activity"/>
    <property type="evidence" value="ECO:0007669"/>
    <property type="project" value="InterPro"/>
</dbReference>
<dbReference type="PANTHER" id="PTHR10887">
    <property type="entry name" value="DNA2/NAM7 HELICASE FAMILY"/>
    <property type="match status" value="1"/>
</dbReference>
<dbReference type="CDD" id="cd18808">
    <property type="entry name" value="SF1_C_Upf1"/>
    <property type="match status" value="1"/>
</dbReference>
<dbReference type="SUPFAM" id="SSF52540">
    <property type="entry name" value="P-loop containing nucleoside triphosphate hydrolases"/>
    <property type="match status" value="1"/>
</dbReference>
<dbReference type="SUPFAM" id="SSF56112">
    <property type="entry name" value="Protein kinase-like (PK-like)"/>
    <property type="match status" value="1"/>
</dbReference>
<dbReference type="Gene3D" id="1.10.510.10">
    <property type="entry name" value="Transferase(Phosphotransferase) domain 1"/>
    <property type="match status" value="1"/>
</dbReference>
<dbReference type="InterPro" id="IPR045055">
    <property type="entry name" value="DNA2/NAM7-like"/>
</dbReference>
<dbReference type="Pfam" id="PF13086">
    <property type="entry name" value="AAA_11"/>
    <property type="match status" value="2"/>
</dbReference>
<sequence length="1142" mass="134435">MITLKILSWEDRFEKITNITDTKFLPFSDKIEIEEYIAKDLILKQRVILKLIKIDEDPDIVSLAQYLWHYEISLNQRASNNSKGNSLLKLLHAQRDEEKGVYVIVTEYSGPSLRDLLMDHDESEDSIFFNNFLRSSDKKKILWEAIYKLAEGLYALHFSGLIHRNISLDTIYFDSEAYQQGEKEIFKIGDFNWSIYLCSLSNVFTDDLSSELIKDNYHFFRAPECLPSTLLEFETSGETYQSDLFSLGLVISFLILGIEDIEKYTNSQLKDRPKLYEEIYLMLENFNGYPLEKEILLKLVCVDVEERFQNINDLMNRMRELLNIFKHNFIEESRLPINFNLERNSPLLRQISNILNISIDAILEEPDEFLSFEFKNCILLLTNDLKFPLYAKGSSGTYYKFGKAFKRSNLSQIRSFLPNQELNLELKTIQIGIIKEFYWLDREGSCPYSRWEEIFRNATSQIKELQIEKDPEIKKRERWLKTIKIIGNAEKEIEKKKILNYQCIYDSLNDETKRKNNKREVIIQVFDEEEKELFSNIINEAESGLFELLDTDNLFEPFKRKRVWKVIEITEGSRNNTQLILEGDIRNHEVPENGFIRSWDLKNTIFLLKRKRQIIQDLENNEYLLNAILNPASTHTYFEKYDKNNLVSFIYYTNPIFLLQGPPGTGKTYTATKLIKYSLQKDPFSRILIASKEHSALDDLLIKCQEIISETSIYPTPKLVRLISPERELKYSPNSIPFQHFITNITKMYLKQLYDWIPLNNIHEKLSDEIKSIVNNELDSPSREWINLIKESSNLIFCTTTTSYLKELEFSTQNFDLVIIEEAGKTYPSELFKPIQLGNKWVLIGDQNQLPPFRIKDINRIIDRLLDDIEDIEREKESFDPKDFTKLKKEVKENLTIFNSIFNIFKEVRQSFKGEENRKSCDTLLNQWRLPSKISKMISTTFYDQEFYQEIDDPVDFIIEPTNFRDRQLIWVNIPSDRGFKEQRKGFKLYNNSEIRVIKTLLSRLKIGPNHFPFKLVILSPYKEQVERLKNQLPTYLPNLKGINIKNCCFTVDGFQGQEADLVIISLVRNNFNPIAKDAWGFVPESERLNVMFSRAKKTNIIIGCLDLCLAYKNDPFMEKFIKIVEFIQSYGKIINLNEVID</sequence>
<evidence type="ECO:0000259" key="2">
    <source>
        <dbReference type="PROSITE" id="PS50011"/>
    </source>
</evidence>
<dbReference type="InterPro" id="IPR041677">
    <property type="entry name" value="DNA2/NAM7_AAA_11"/>
</dbReference>
<feature type="domain" description="Protein kinase" evidence="2">
    <location>
        <begin position="1"/>
        <end position="330"/>
    </location>
</feature>
<dbReference type="GO" id="GO:0004386">
    <property type="term" value="F:helicase activity"/>
    <property type="evidence" value="ECO:0007669"/>
    <property type="project" value="InterPro"/>
</dbReference>
<comment type="similarity">
    <text evidence="1">Belongs to the protein kinase superfamily. TKL Ser/Thr protein kinase family. ROCO subfamily.</text>
</comment>
<evidence type="ECO:0000313" key="3">
    <source>
        <dbReference type="EMBL" id="KKN45207.1"/>
    </source>
</evidence>
<reference evidence="3" key="1">
    <citation type="journal article" date="2015" name="Nature">
        <title>Complex archaea that bridge the gap between prokaryotes and eukaryotes.</title>
        <authorList>
            <person name="Spang A."/>
            <person name="Saw J.H."/>
            <person name="Jorgensen S.L."/>
            <person name="Zaremba-Niedzwiedzka K."/>
            <person name="Martijn J."/>
            <person name="Lind A.E."/>
            <person name="van Eijk R."/>
            <person name="Schleper C."/>
            <person name="Guy L."/>
            <person name="Ettema T.J."/>
        </authorList>
    </citation>
    <scope>NUCLEOTIDE SEQUENCE</scope>
</reference>
<organism evidence="3">
    <name type="scientific">marine sediment metagenome</name>
    <dbReference type="NCBI Taxonomy" id="412755"/>
    <lineage>
        <taxon>unclassified sequences</taxon>
        <taxon>metagenomes</taxon>
        <taxon>ecological metagenomes</taxon>
    </lineage>
</organism>
<dbReference type="Pfam" id="PF07714">
    <property type="entry name" value="PK_Tyr_Ser-Thr"/>
    <property type="match status" value="1"/>
</dbReference>
<dbReference type="AlphaFoldDB" id="A0A0F9R7A9"/>
<evidence type="ECO:0000256" key="1">
    <source>
        <dbReference type="ARBA" id="ARBA00008171"/>
    </source>
</evidence>
<dbReference type="InterPro" id="IPR011009">
    <property type="entry name" value="Kinase-like_dom_sf"/>
</dbReference>
<name>A0A0F9R7A9_9ZZZZ</name>
<dbReference type="InterPro" id="IPR027417">
    <property type="entry name" value="P-loop_NTPase"/>
</dbReference>